<dbReference type="InterPro" id="IPR027417">
    <property type="entry name" value="P-loop_NTPase"/>
</dbReference>
<evidence type="ECO:0000313" key="2">
    <source>
        <dbReference type="Proteomes" id="UP000013827"/>
    </source>
</evidence>
<reference evidence="1" key="2">
    <citation type="submission" date="2024-10" db="UniProtKB">
        <authorList>
            <consortium name="EnsemblProtists"/>
        </authorList>
    </citation>
    <scope>IDENTIFICATION</scope>
</reference>
<evidence type="ECO:0000313" key="1">
    <source>
        <dbReference type="EnsemblProtists" id="EOD26825"/>
    </source>
</evidence>
<dbReference type="KEGG" id="ehx:EMIHUDRAFT_236515"/>
<dbReference type="PaxDb" id="2903-EOD26825"/>
<reference evidence="2" key="1">
    <citation type="journal article" date="2013" name="Nature">
        <title>Pan genome of the phytoplankton Emiliania underpins its global distribution.</title>
        <authorList>
            <person name="Read B.A."/>
            <person name="Kegel J."/>
            <person name="Klute M.J."/>
            <person name="Kuo A."/>
            <person name="Lefebvre S.C."/>
            <person name="Maumus F."/>
            <person name="Mayer C."/>
            <person name="Miller J."/>
            <person name="Monier A."/>
            <person name="Salamov A."/>
            <person name="Young J."/>
            <person name="Aguilar M."/>
            <person name="Claverie J.M."/>
            <person name="Frickenhaus S."/>
            <person name="Gonzalez K."/>
            <person name="Herman E.K."/>
            <person name="Lin Y.C."/>
            <person name="Napier J."/>
            <person name="Ogata H."/>
            <person name="Sarno A.F."/>
            <person name="Shmutz J."/>
            <person name="Schroeder D."/>
            <person name="de Vargas C."/>
            <person name="Verret F."/>
            <person name="von Dassow P."/>
            <person name="Valentin K."/>
            <person name="Van de Peer Y."/>
            <person name="Wheeler G."/>
            <person name="Dacks J.B."/>
            <person name="Delwiche C.F."/>
            <person name="Dyhrman S.T."/>
            <person name="Glockner G."/>
            <person name="John U."/>
            <person name="Richards T."/>
            <person name="Worden A.Z."/>
            <person name="Zhang X."/>
            <person name="Grigoriev I.V."/>
            <person name="Allen A.E."/>
            <person name="Bidle K."/>
            <person name="Borodovsky M."/>
            <person name="Bowler C."/>
            <person name="Brownlee C."/>
            <person name="Cock J.M."/>
            <person name="Elias M."/>
            <person name="Gladyshev V.N."/>
            <person name="Groth M."/>
            <person name="Guda C."/>
            <person name="Hadaegh A."/>
            <person name="Iglesias-Rodriguez M.D."/>
            <person name="Jenkins J."/>
            <person name="Jones B.M."/>
            <person name="Lawson T."/>
            <person name="Leese F."/>
            <person name="Lindquist E."/>
            <person name="Lobanov A."/>
            <person name="Lomsadze A."/>
            <person name="Malik S.B."/>
            <person name="Marsh M.E."/>
            <person name="Mackinder L."/>
            <person name="Mock T."/>
            <person name="Mueller-Roeber B."/>
            <person name="Pagarete A."/>
            <person name="Parker M."/>
            <person name="Probert I."/>
            <person name="Quesneville H."/>
            <person name="Raines C."/>
            <person name="Rensing S.A."/>
            <person name="Riano-Pachon D.M."/>
            <person name="Richier S."/>
            <person name="Rokitta S."/>
            <person name="Shiraiwa Y."/>
            <person name="Soanes D.M."/>
            <person name="van der Giezen M."/>
            <person name="Wahlund T.M."/>
            <person name="Williams B."/>
            <person name="Wilson W."/>
            <person name="Wolfe G."/>
            <person name="Wurch L.L."/>
        </authorList>
    </citation>
    <scope>NUCLEOTIDE SEQUENCE</scope>
</reference>
<evidence type="ECO:0008006" key="3">
    <source>
        <dbReference type="Google" id="ProtNLM"/>
    </source>
</evidence>
<dbReference type="EnsemblProtists" id="EOD26825">
    <property type="protein sequence ID" value="EOD26825"/>
    <property type="gene ID" value="EMIHUDRAFT_236515"/>
</dbReference>
<organism evidence="1 2">
    <name type="scientific">Emiliania huxleyi (strain CCMP1516)</name>
    <dbReference type="NCBI Taxonomy" id="280463"/>
    <lineage>
        <taxon>Eukaryota</taxon>
        <taxon>Haptista</taxon>
        <taxon>Haptophyta</taxon>
        <taxon>Prymnesiophyceae</taxon>
        <taxon>Isochrysidales</taxon>
        <taxon>Noelaerhabdaceae</taxon>
        <taxon>Emiliania</taxon>
    </lineage>
</organism>
<keyword evidence="2" id="KW-1185">Reference proteome</keyword>
<dbReference type="SUPFAM" id="SSF52540">
    <property type="entry name" value="P-loop containing nucleoside triphosphate hydrolases"/>
    <property type="match status" value="1"/>
</dbReference>
<dbReference type="HOGENOM" id="CLU_2296994_0_0_1"/>
<accession>A0A0D3JTJ0</accession>
<proteinExistence type="predicted"/>
<dbReference type="AlphaFoldDB" id="A0A0D3JTJ0"/>
<dbReference type="GeneID" id="17272371"/>
<dbReference type="RefSeq" id="XP_005779254.1">
    <property type="nucleotide sequence ID" value="XM_005779197.1"/>
</dbReference>
<sequence>MCSCGTSELTLEQTGEKCWIQRASFTHADLHDELVSDLVALSSPFAGCGDESETVCYTFLLLGDQNAGKSTFLHAFTNAGDSRLPAGTVKKETMVATVRRQ</sequence>
<name>A0A0D3JTJ0_EMIH1</name>
<protein>
    <recommendedName>
        <fullName evidence="3">GB1/RHD3-type G domain-containing protein</fullName>
    </recommendedName>
</protein>
<dbReference type="Proteomes" id="UP000013827">
    <property type="component" value="Unassembled WGS sequence"/>
</dbReference>